<comment type="subcellular location">
    <subcellularLocation>
        <location evidence="1">Mitochondrion</location>
    </subcellularLocation>
</comment>
<accession>A0A382L2H3</accession>
<dbReference type="GO" id="GO:0016226">
    <property type="term" value="P:iron-sulfur cluster assembly"/>
    <property type="evidence" value="ECO:0007669"/>
    <property type="project" value="TreeGrafter"/>
</dbReference>
<dbReference type="EMBL" id="UINC01083867">
    <property type="protein sequence ID" value="SVC29985.1"/>
    <property type="molecule type" value="Genomic_DNA"/>
</dbReference>
<name>A0A382L2H3_9ZZZZ</name>
<feature type="domain" description="GCVT N-terminal" evidence="4">
    <location>
        <begin position="26"/>
        <end position="128"/>
    </location>
</feature>
<gene>
    <name evidence="5" type="ORF">METZ01_LOCUS282839</name>
</gene>
<evidence type="ECO:0000256" key="3">
    <source>
        <dbReference type="ARBA" id="ARBA00023128"/>
    </source>
</evidence>
<dbReference type="Pfam" id="PF01571">
    <property type="entry name" value="GCV_T"/>
    <property type="match status" value="1"/>
</dbReference>
<sequence>MALQQIMSDSTYICSRNETSVVGHYGCEALDLLERLTTNNLKDLKVNQATRTLFTSDKGRVIDSLFVIVNSEDNLTLISEAPQASTIINEIDRYTIIEETSLKDISKTTSHYTIYGENANHFIENVVQISDGEILKANISGGLIKIIKDQSKNVPWYEVISDSVNERDLYSYIVSKGCQTVDTLHLNSFCVDNLIPTYDREFGPHTNPLESGLGNLVDFDKGCYLGQEVISRIFNYGKLQRKLVLLESEGSINVRDKLTVDGKQVGIVTSVADKSKNLHRALGLVKVKHCNIGNVFFVKGEYLRVVRSVD</sequence>
<reference evidence="5" key="1">
    <citation type="submission" date="2018-05" db="EMBL/GenBank/DDBJ databases">
        <authorList>
            <person name="Lanie J.A."/>
            <person name="Ng W.-L."/>
            <person name="Kazmierczak K.M."/>
            <person name="Andrzejewski T.M."/>
            <person name="Davidsen T.M."/>
            <person name="Wayne K.J."/>
            <person name="Tettelin H."/>
            <person name="Glass J.I."/>
            <person name="Rusch D."/>
            <person name="Podicherti R."/>
            <person name="Tsui H.-C.T."/>
            <person name="Winkler M.E."/>
        </authorList>
    </citation>
    <scope>NUCLEOTIDE SEQUENCE</scope>
</reference>
<protein>
    <recommendedName>
        <fullName evidence="4">GCVT N-terminal domain-containing protein</fullName>
    </recommendedName>
</protein>
<dbReference type="SUPFAM" id="SSF103025">
    <property type="entry name" value="Folate-binding domain"/>
    <property type="match status" value="1"/>
</dbReference>
<evidence type="ECO:0000259" key="4">
    <source>
        <dbReference type="Pfam" id="PF01571"/>
    </source>
</evidence>
<dbReference type="Gene3D" id="3.30.1360.120">
    <property type="entry name" value="Probable tRNA modification gtpase trme, domain 1"/>
    <property type="match status" value="1"/>
</dbReference>
<dbReference type="InterPro" id="IPR027266">
    <property type="entry name" value="TrmE/GcvT-like"/>
</dbReference>
<proteinExistence type="predicted"/>
<evidence type="ECO:0000313" key="5">
    <source>
        <dbReference type="EMBL" id="SVC29985.1"/>
    </source>
</evidence>
<keyword evidence="2" id="KW-0809">Transit peptide</keyword>
<dbReference type="InterPro" id="IPR006222">
    <property type="entry name" value="GCVT_N"/>
</dbReference>
<dbReference type="AlphaFoldDB" id="A0A382L2H3"/>
<dbReference type="NCBIfam" id="TIGR03317">
    <property type="entry name" value="ygfZ_signature"/>
    <property type="match status" value="1"/>
</dbReference>
<organism evidence="5">
    <name type="scientific">marine metagenome</name>
    <dbReference type="NCBI Taxonomy" id="408172"/>
    <lineage>
        <taxon>unclassified sequences</taxon>
        <taxon>metagenomes</taxon>
        <taxon>ecological metagenomes</taxon>
    </lineage>
</organism>
<dbReference type="PIRSF" id="PIRSF006487">
    <property type="entry name" value="GcvT"/>
    <property type="match status" value="1"/>
</dbReference>
<dbReference type="GO" id="GO:0005739">
    <property type="term" value="C:mitochondrion"/>
    <property type="evidence" value="ECO:0007669"/>
    <property type="project" value="UniProtKB-SubCell"/>
</dbReference>
<evidence type="ECO:0000256" key="1">
    <source>
        <dbReference type="ARBA" id="ARBA00004173"/>
    </source>
</evidence>
<keyword evidence="3" id="KW-0496">Mitochondrion</keyword>
<dbReference type="PANTHER" id="PTHR22602:SF0">
    <property type="entry name" value="TRANSFERASE CAF17, MITOCHONDRIAL-RELATED"/>
    <property type="match status" value="1"/>
</dbReference>
<dbReference type="InterPro" id="IPR045179">
    <property type="entry name" value="YgfZ/GcvT"/>
</dbReference>
<evidence type="ECO:0000256" key="2">
    <source>
        <dbReference type="ARBA" id="ARBA00022946"/>
    </source>
</evidence>
<dbReference type="PANTHER" id="PTHR22602">
    <property type="entry name" value="TRANSFERASE CAF17, MITOCHONDRIAL-RELATED"/>
    <property type="match status" value="1"/>
</dbReference>
<dbReference type="InterPro" id="IPR017703">
    <property type="entry name" value="YgfZ/GCV_T_CS"/>
</dbReference>